<feature type="transmembrane region" description="Helical" evidence="5">
    <location>
        <begin position="37"/>
        <end position="62"/>
    </location>
</feature>
<feature type="transmembrane region" description="Helical" evidence="5">
    <location>
        <begin position="118"/>
        <end position="134"/>
    </location>
</feature>
<feature type="transmembrane region" description="Helical" evidence="5">
    <location>
        <begin position="192"/>
        <end position="218"/>
    </location>
</feature>
<dbReference type="GO" id="GO:0005886">
    <property type="term" value="C:plasma membrane"/>
    <property type="evidence" value="ECO:0007669"/>
    <property type="project" value="TreeGrafter"/>
</dbReference>
<feature type="transmembrane region" description="Helical" evidence="5">
    <location>
        <begin position="74"/>
        <end position="98"/>
    </location>
</feature>
<dbReference type="EMBL" id="DSZU01000146">
    <property type="protein sequence ID" value="HGV55993.1"/>
    <property type="molecule type" value="Genomic_DNA"/>
</dbReference>
<gene>
    <name evidence="7" type="ORF">ENT73_07960</name>
</gene>
<feature type="transmembrane region" description="Helical" evidence="5">
    <location>
        <begin position="261"/>
        <end position="283"/>
    </location>
</feature>
<feature type="domain" description="Sodium/calcium exchanger membrane region" evidence="6">
    <location>
        <begin position="197"/>
        <end position="336"/>
    </location>
</feature>
<name>A0A832GMX6_9BACT</name>
<evidence type="ECO:0000256" key="2">
    <source>
        <dbReference type="ARBA" id="ARBA00022692"/>
    </source>
</evidence>
<keyword evidence="3 5" id="KW-1133">Transmembrane helix</keyword>
<evidence type="ECO:0000256" key="4">
    <source>
        <dbReference type="ARBA" id="ARBA00023136"/>
    </source>
</evidence>
<feature type="transmembrane region" description="Helical" evidence="5">
    <location>
        <begin position="290"/>
        <end position="313"/>
    </location>
</feature>
<dbReference type="GO" id="GO:0005262">
    <property type="term" value="F:calcium channel activity"/>
    <property type="evidence" value="ECO:0007669"/>
    <property type="project" value="TreeGrafter"/>
</dbReference>
<keyword evidence="4 5" id="KW-0472">Membrane</keyword>
<protein>
    <submittedName>
        <fullName evidence="7">Sodium:calcium antiporter</fullName>
    </submittedName>
</protein>
<keyword evidence="2 5" id="KW-0812">Transmembrane</keyword>
<sequence>MAILEALFALAIILICAELFTNGVEVFGEKLNLSQAVVGSILAAVGTALPETIIPLVAIFLYQGDAGSHIGVGAILGAPFMLTTVGLFLVGLGITLSYLQGKRPFKLYLEPETFKRDFSFFLLSYSLAITIPLIQPNTMLLHYILAFILLINYGVYLYLTFRAESLEVEAYKDLYFEKPFKALKIKLGKTKIIYLAFFQAVIAILVMIKGAHLFVHALEILSQKFGLSPLLFALIVAPLATELPEKFNSLIWTWRGKDVLALGNMTGAMVFQSTFPVSIGLLFTPWKIEGLALVSALIAICLGLIYLVFLHIFKHLPPLLLTLSGISYILYIYLVITLR</sequence>
<dbReference type="Gene3D" id="1.20.1420.30">
    <property type="entry name" value="NCX, central ion-binding region"/>
    <property type="match status" value="1"/>
</dbReference>
<dbReference type="Pfam" id="PF01699">
    <property type="entry name" value="Na_Ca_ex"/>
    <property type="match status" value="2"/>
</dbReference>
<evidence type="ECO:0000313" key="7">
    <source>
        <dbReference type="EMBL" id="HGV55993.1"/>
    </source>
</evidence>
<dbReference type="PANTHER" id="PTHR10846:SF8">
    <property type="entry name" value="INNER MEMBRANE PROTEIN YRBG"/>
    <property type="match status" value="1"/>
</dbReference>
<evidence type="ECO:0000256" key="1">
    <source>
        <dbReference type="ARBA" id="ARBA00004141"/>
    </source>
</evidence>
<dbReference type="InterPro" id="IPR044880">
    <property type="entry name" value="NCX_ion-bd_dom_sf"/>
</dbReference>
<comment type="caution">
    <text evidence="7">The sequence shown here is derived from an EMBL/GenBank/DDBJ whole genome shotgun (WGS) entry which is preliminary data.</text>
</comment>
<evidence type="ECO:0000256" key="5">
    <source>
        <dbReference type="SAM" id="Phobius"/>
    </source>
</evidence>
<feature type="transmembrane region" description="Helical" evidence="5">
    <location>
        <begin position="141"/>
        <end position="159"/>
    </location>
</feature>
<proteinExistence type="predicted"/>
<evidence type="ECO:0000256" key="3">
    <source>
        <dbReference type="ARBA" id="ARBA00022989"/>
    </source>
</evidence>
<dbReference type="AlphaFoldDB" id="A0A832GMX6"/>
<comment type="subcellular location">
    <subcellularLocation>
        <location evidence="1">Membrane</location>
        <topology evidence="1">Multi-pass membrane protein</topology>
    </subcellularLocation>
</comment>
<dbReference type="GO" id="GO:0008273">
    <property type="term" value="F:calcium, potassium:sodium antiporter activity"/>
    <property type="evidence" value="ECO:0007669"/>
    <property type="project" value="TreeGrafter"/>
</dbReference>
<dbReference type="InterPro" id="IPR004481">
    <property type="entry name" value="K/Na/Ca-exchanger"/>
</dbReference>
<accession>A0A832GMX6</accession>
<dbReference type="PANTHER" id="PTHR10846">
    <property type="entry name" value="SODIUM/POTASSIUM/CALCIUM EXCHANGER"/>
    <property type="match status" value="1"/>
</dbReference>
<feature type="domain" description="Sodium/calcium exchanger membrane region" evidence="6">
    <location>
        <begin position="7"/>
        <end position="161"/>
    </location>
</feature>
<evidence type="ECO:0000259" key="6">
    <source>
        <dbReference type="Pfam" id="PF01699"/>
    </source>
</evidence>
<reference evidence="7" key="1">
    <citation type="journal article" date="2020" name="mSystems">
        <title>Genome- and Community-Level Interaction Insights into Carbon Utilization and Element Cycling Functions of Hydrothermarchaeota in Hydrothermal Sediment.</title>
        <authorList>
            <person name="Zhou Z."/>
            <person name="Liu Y."/>
            <person name="Xu W."/>
            <person name="Pan J."/>
            <person name="Luo Z.H."/>
            <person name="Li M."/>
        </authorList>
    </citation>
    <scope>NUCLEOTIDE SEQUENCE [LARGE SCALE GENOMIC DNA]</scope>
    <source>
        <strain evidence="7">SpSt-605</strain>
    </source>
</reference>
<organism evidence="7">
    <name type="scientific">Caldimicrobium thiodismutans</name>
    <dbReference type="NCBI Taxonomy" id="1653476"/>
    <lineage>
        <taxon>Bacteria</taxon>
        <taxon>Pseudomonadati</taxon>
        <taxon>Thermodesulfobacteriota</taxon>
        <taxon>Thermodesulfobacteria</taxon>
        <taxon>Thermodesulfobacteriales</taxon>
        <taxon>Thermodesulfobacteriaceae</taxon>
        <taxon>Caldimicrobium</taxon>
    </lineage>
</organism>
<dbReference type="InterPro" id="IPR004837">
    <property type="entry name" value="NaCa_Exmemb"/>
</dbReference>
<feature type="transmembrane region" description="Helical" evidence="5">
    <location>
        <begin position="319"/>
        <end position="338"/>
    </location>
</feature>
<dbReference type="GO" id="GO:0006874">
    <property type="term" value="P:intracellular calcium ion homeostasis"/>
    <property type="evidence" value="ECO:0007669"/>
    <property type="project" value="TreeGrafter"/>
</dbReference>